<accession>A0A9W6D9L1</accession>
<feature type="domain" description="TSCPD" evidence="6">
    <location>
        <begin position="5"/>
        <end position="79"/>
    </location>
</feature>
<dbReference type="GO" id="GO:0071897">
    <property type="term" value="P:DNA biosynthetic process"/>
    <property type="evidence" value="ECO:0007669"/>
    <property type="project" value="UniProtKB-KW"/>
</dbReference>
<keyword evidence="8" id="KW-1185">Reference proteome</keyword>
<evidence type="ECO:0000256" key="5">
    <source>
        <dbReference type="ARBA" id="ARBA00047754"/>
    </source>
</evidence>
<dbReference type="NCBIfam" id="TIGR03905">
    <property type="entry name" value="TIGR03905_4_Cys"/>
    <property type="match status" value="1"/>
</dbReference>
<dbReference type="RefSeq" id="WP_261850926.1">
    <property type="nucleotide sequence ID" value="NZ_BQXY01000001.1"/>
</dbReference>
<dbReference type="GO" id="GO:0000166">
    <property type="term" value="F:nucleotide binding"/>
    <property type="evidence" value="ECO:0007669"/>
    <property type="project" value="UniProtKB-KW"/>
</dbReference>
<evidence type="ECO:0000259" key="6">
    <source>
        <dbReference type="Pfam" id="PF12637"/>
    </source>
</evidence>
<keyword evidence="3" id="KW-0237">DNA synthesis</keyword>
<sequence>MNSYKTSNVCAKEVSFEIVDNKISSVNFVGGCNGNLKGISSLIEGMEVNDAMNRLRGITCGTKETSCPDQLSRALEEYLSKTV</sequence>
<evidence type="ECO:0000256" key="2">
    <source>
        <dbReference type="ARBA" id="ARBA00012274"/>
    </source>
</evidence>
<keyword evidence="4" id="KW-0547">Nucleotide-binding</keyword>
<reference evidence="7" key="1">
    <citation type="journal article" date="2023" name="Int. J. Syst. Evol. Microbiol.">
        <title>&lt;i&gt;Clostridium folliculivorans&lt;/i&gt; sp. nov., isolated from soil samples of an organic paddy in Japan.</title>
        <authorList>
            <person name="Tazawa J."/>
            <person name="Kobayashi H."/>
            <person name="Tanizawa Y."/>
            <person name="Uchino A."/>
            <person name="Tanaka F."/>
            <person name="Urashima Y."/>
            <person name="Miura S."/>
            <person name="Sakamoto M."/>
            <person name="Ohkuma M."/>
            <person name="Tohno M."/>
        </authorList>
    </citation>
    <scope>NUCLEOTIDE SEQUENCE</scope>
    <source>
        <strain evidence="7">D1-1</strain>
    </source>
</reference>
<evidence type="ECO:0000313" key="7">
    <source>
        <dbReference type="EMBL" id="GKU23882.1"/>
    </source>
</evidence>
<dbReference type="AlphaFoldDB" id="A0A9W6D9L1"/>
<comment type="caution">
    <text evidence="7">The sequence shown here is derived from an EMBL/GenBank/DDBJ whole genome shotgun (WGS) entry which is preliminary data.</text>
</comment>
<dbReference type="InterPro" id="IPR024434">
    <property type="entry name" value="TSCPD_dom"/>
</dbReference>
<gene>
    <name evidence="7" type="ORF">CFOLD11_07080</name>
</gene>
<comment type="similarity">
    <text evidence="1">Belongs to the ribonucleoside diphosphate reductase class-2 family.</text>
</comment>
<organism evidence="7 8">
    <name type="scientific">Clostridium folliculivorans</name>
    <dbReference type="NCBI Taxonomy" id="2886038"/>
    <lineage>
        <taxon>Bacteria</taxon>
        <taxon>Bacillati</taxon>
        <taxon>Bacillota</taxon>
        <taxon>Clostridia</taxon>
        <taxon>Eubacteriales</taxon>
        <taxon>Clostridiaceae</taxon>
        <taxon>Clostridium</taxon>
    </lineage>
</organism>
<evidence type="ECO:0000313" key="8">
    <source>
        <dbReference type="Proteomes" id="UP001057868"/>
    </source>
</evidence>
<name>A0A9W6D9L1_9CLOT</name>
<dbReference type="Pfam" id="PF12637">
    <property type="entry name" value="TSCPD"/>
    <property type="match status" value="1"/>
</dbReference>
<dbReference type="InterPro" id="IPR023806">
    <property type="entry name" value="CHP03905"/>
</dbReference>
<evidence type="ECO:0000256" key="1">
    <source>
        <dbReference type="ARBA" id="ARBA00007405"/>
    </source>
</evidence>
<dbReference type="Proteomes" id="UP001057868">
    <property type="component" value="Unassembled WGS sequence"/>
</dbReference>
<evidence type="ECO:0000256" key="4">
    <source>
        <dbReference type="ARBA" id="ARBA00022741"/>
    </source>
</evidence>
<protein>
    <recommendedName>
        <fullName evidence="2">ribonucleoside-diphosphate reductase</fullName>
        <ecNumber evidence="2">1.17.4.1</ecNumber>
    </recommendedName>
</protein>
<dbReference type="EC" id="1.17.4.1" evidence="2"/>
<comment type="catalytic activity">
    <reaction evidence="5">
        <text>a 2'-deoxyribonucleoside 5'-diphosphate + [thioredoxin]-disulfide + H2O = a ribonucleoside 5'-diphosphate + [thioredoxin]-dithiol</text>
        <dbReference type="Rhea" id="RHEA:23252"/>
        <dbReference type="Rhea" id="RHEA-COMP:10698"/>
        <dbReference type="Rhea" id="RHEA-COMP:10700"/>
        <dbReference type="ChEBI" id="CHEBI:15377"/>
        <dbReference type="ChEBI" id="CHEBI:29950"/>
        <dbReference type="ChEBI" id="CHEBI:50058"/>
        <dbReference type="ChEBI" id="CHEBI:57930"/>
        <dbReference type="ChEBI" id="CHEBI:73316"/>
        <dbReference type="EC" id="1.17.4.1"/>
    </reaction>
</comment>
<proteinExistence type="inferred from homology"/>
<dbReference type="GO" id="GO:0004748">
    <property type="term" value="F:ribonucleoside-diphosphate reductase activity, thioredoxin disulfide as acceptor"/>
    <property type="evidence" value="ECO:0007669"/>
    <property type="project" value="UniProtKB-EC"/>
</dbReference>
<evidence type="ECO:0000256" key="3">
    <source>
        <dbReference type="ARBA" id="ARBA00022634"/>
    </source>
</evidence>
<dbReference type="EMBL" id="BQXY01000001">
    <property type="protein sequence ID" value="GKU23882.1"/>
    <property type="molecule type" value="Genomic_DNA"/>
</dbReference>